<dbReference type="PROSITE" id="PS01360">
    <property type="entry name" value="ZF_MYND_1"/>
    <property type="match status" value="1"/>
</dbReference>
<protein>
    <submittedName>
        <fullName evidence="6">Histone-lysine N-methyltransferase SMYD3</fullName>
    </submittedName>
</protein>
<evidence type="ECO:0000313" key="7">
    <source>
        <dbReference type="Proteomes" id="UP000623467"/>
    </source>
</evidence>
<dbReference type="Gene3D" id="6.10.140.2220">
    <property type="match status" value="1"/>
</dbReference>
<proteinExistence type="predicted"/>
<dbReference type="Proteomes" id="UP000623467">
    <property type="component" value="Unassembled WGS sequence"/>
</dbReference>
<name>A0A8H7DLK4_9AGAR</name>
<evidence type="ECO:0000256" key="2">
    <source>
        <dbReference type="ARBA" id="ARBA00022771"/>
    </source>
</evidence>
<dbReference type="OrthoDB" id="3007465at2759"/>
<dbReference type="InterPro" id="IPR002893">
    <property type="entry name" value="Znf_MYND"/>
</dbReference>
<comment type="caution">
    <text evidence="6">The sequence shown here is derived from an EMBL/GenBank/DDBJ whole genome shotgun (WGS) entry which is preliminary data.</text>
</comment>
<evidence type="ECO:0000313" key="6">
    <source>
        <dbReference type="EMBL" id="KAF7375686.1"/>
    </source>
</evidence>
<dbReference type="EMBL" id="JACAZH010000002">
    <property type="protein sequence ID" value="KAF7375686.1"/>
    <property type="molecule type" value="Genomic_DNA"/>
</dbReference>
<keyword evidence="6" id="KW-0808">Transferase</keyword>
<keyword evidence="3" id="KW-0862">Zinc</keyword>
<reference evidence="6" key="1">
    <citation type="submission" date="2020-05" db="EMBL/GenBank/DDBJ databases">
        <title>Mycena genomes resolve the evolution of fungal bioluminescence.</title>
        <authorList>
            <person name="Tsai I.J."/>
        </authorList>
    </citation>
    <scope>NUCLEOTIDE SEQUENCE</scope>
    <source>
        <strain evidence="6">160909Yilan</strain>
    </source>
</reference>
<keyword evidence="2 4" id="KW-0863">Zinc-finger</keyword>
<evidence type="ECO:0000256" key="4">
    <source>
        <dbReference type="PROSITE-ProRule" id="PRU00134"/>
    </source>
</evidence>
<evidence type="ECO:0000256" key="3">
    <source>
        <dbReference type="ARBA" id="ARBA00022833"/>
    </source>
</evidence>
<dbReference type="GO" id="GO:0008168">
    <property type="term" value="F:methyltransferase activity"/>
    <property type="evidence" value="ECO:0007669"/>
    <property type="project" value="UniProtKB-KW"/>
</dbReference>
<evidence type="ECO:0000256" key="1">
    <source>
        <dbReference type="ARBA" id="ARBA00022723"/>
    </source>
</evidence>
<sequence length="130" mass="14411">MQEPKVGTICVVCFDEEASKSLMRCSTCKNRFYCSAKCQKNDWKEHKWSCSVLPVNGLPAATVVEVDDKFKGALKRVVAILKEVADGAKSSLSVAMLAPLLQIPDELPSGLQYTRAIEDGDKFKYRLPII</sequence>
<keyword evidence="6" id="KW-0489">Methyltransferase</keyword>
<dbReference type="GO" id="GO:0032259">
    <property type="term" value="P:methylation"/>
    <property type="evidence" value="ECO:0007669"/>
    <property type="project" value="UniProtKB-KW"/>
</dbReference>
<evidence type="ECO:0000259" key="5">
    <source>
        <dbReference type="PROSITE" id="PS50865"/>
    </source>
</evidence>
<organism evidence="6 7">
    <name type="scientific">Mycena sanguinolenta</name>
    <dbReference type="NCBI Taxonomy" id="230812"/>
    <lineage>
        <taxon>Eukaryota</taxon>
        <taxon>Fungi</taxon>
        <taxon>Dikarya</taxon>
        <taxon>Basidiomycota</taxon>
        <taxon>Agaricomycotina</taxon>
        <taxon>Agaricomycetes</taxon>
        <taxon>Agaricomycetidae</taxon>
        <taxon>Agaricales</taxon>
        <taxon>Marasmiineae</taxon>
        <taxon>Mycenaceae</taxon>
        <taxon>Mycena</taxon>
    </lineage>
</organism>
<dbReference type="AlphaFoldDB" id="A0A8H7DLK4"/>
<keyword evidence="1" id="KW-0479">Metal-binding</keyword>
<feature type="domain" description="MYND-type" evidence="5">
    <location>
        <begin position="10"/>
        <end position="50"/>
    </location>
</feature>
<dbReference type="PROSITE" id="PS50865">
    <property type="entry name" value="ZF_MYND_2"/>
    <property type="match status" value="1"/>
</dbReference>
<dbReference type="SUPFAM" id="SSF144232">
    <property type="entry name" value="HIT/MYND zinc finger-like"/>
    <property type="match status" value="1"/>
</dbReference>
<keyword evidence="7" id="KW-1185">Reference proteome</keyword>
<dbReference type="GO" id="GO:0008270">
    <property type="term" value="F:zinc ion binding"/>
    <property type="evidence" value="ECO:0007669"/>
    <property type="project" value="UniProtKB-KW"/>
</dbReference>
<gene>
    <name evidence="6" type="ORF">MSAN_00457900</name>
</gene>
<dbReference type="Pfam" id="PF01753">
    <property type="entry name" value="zf-MYND"/>
    <property type="match status" value="1"/>
</dbReference>
<accession>A0A8H7DLK4</accession>